<comment type="caution">
    <text evidence="1">The sequence shown here is derived from an EMBL/GenBank/DDBJ whole genome shotgun (WGS) entry which is preliminary data.</text>
</comment>
<dbReference type="AlphaFoldDB" id="A0A392QAG5"/>
<dbReference type="Proteomes" id="UP000265520">
    <property type="component" value="Unassembled WGS sequence"/>
</dbReference>
<name>A0A392QAG5_9FABA</name>
<protein>
    <submittedName>
        <fullName evidence="1">Uncharacterized protein</fullName>
    </submittedName>
</protein>
<keyword evidence="2" id="KW-1185">Reference proteome</keyword>
<evidence type="ECO:0000313" key="2">
    <source>
        <dbReference type="Proteomes" id="UP000265520"/>
    </source>
</evidence>
<organism evidence="1 2">
    <name type="scientific">Trifolium medium</name>
    <dbReference type="NCBI Taxonomy" id="97028"/>
    <lineage>
        <taxon>Eukaryota</taxon>
        <taxon>Viridiplantae</taxon>
        <taxon>Streptophyta</taxon>
        <taxon>Embryophyta</taxon>
        <taxon>Tracheophyta</taxon>
        <taxon>Spermatophyta</taxon>
        <taxon>Magnoliopsida</taxon>
        <taxon>eudicotyledons</taxon>
        <taxon>Gunneridae</taxon>
        <taxon>Pentapetalae</taxon>
        <taxon>rosids</taxon>
        <taxon>fabids</taxon>
        <taxon>Fabales</taxon>
        <taxon>Fabaceae</taxon>
        <taxon>Papilionoideae</taxon>
        <taxon>50 kb inversion clade</taxon>
        <taxon>NPAAA clade</taxon>
        <taxon>Hologalegina</taxon>
        <taxon>IRL clade</taxon>
        <taxon>Trifolieae</taxon>
        <taxon>Trifolium</taxon>
    </lineage>
</organism>
<accession>A0A392QAG5</accession>
<evidence type="ECO:0000313" key="1">
    <source>
        <dbReference type="EMBL" id="MCI21128.1"/>
    </source>
</evidence>
<sequence>MRWNGEIHVWSWQWCEVLSISDEQQLIALKELLTAFTLQSDMALGVGFRWSLLC</sequence>
<proteinExistence type="predicted"/>
<dbReference type="EMBL" id="LXQA010123408">
    <property type="protein sequence ID" value="MCI21128.1"/>
    <property type="molecule type" value="Genomic_DNA"/>
</dbReference>
<reference evidence="1 2" key="1">
    <citation type="journal article" date="2018" name="Front. Plant Sci.">
        <title>Red Clover (Trifolium pratense) and Zigzag Clover (T. medium) - A Picture of Genomic Similarities and Differences.</title>
        <authorList>
            <person name="Dluhosova J."/>
            <person name="Istvanek J."/>
            <person name="Nedelnik J."/>
            <person name="Repkova J."/>
        </authorList>
    </citation>
    <scope>NUCLEOTIDE SEQUENCE [LARGE SCALE GENOMIC DNA]</scope>
    <source>
        <strain evidence="2">cv. 10/8</strain>
        <tissue evidence="1">Leaf</tissue>
    </source>
</reference>